<evidence type="ECO:0000256" key="1">
    <source>
        <dbReference type="SAM" id="MobiDB-lite"/>
    </source>
</evidence>
<dbReference type="InterPro" id="IPR018648">
    <property type="entry name" value="DUF2076"/>
</dbReference>
<dbReference type="RefSeq" id="WP_014265127.1">
    <property type="nucleotide sequence ID" value="NC_016631.1"/>
</dbReference>
<feature type="compositionally biased region" description="Acidic residues" evidence="1">
    <location>
        <begin position="280"/>
        <end position="309"/>
    </location>
</feature>
<dbReference type="Pfam" id="PF09849">
    <property type="entry name" value="DUF2076"/>
    <property type="match status" value="1"/>
</dbReference>
<reference evidence="2 3" key="1">
    <citation type="submission" date="2011-11" db="EMBL/GenBank/DDBJ databases">
        <title>Complete sequence of Granulicella mallensis MP5ACTX8.</title>
        <authorList>
            <consortium name="US DOE Joint Genome Institute"/>
            <person name="Lucas S."/>
            <person name="Copeland A."/>
            <person name="Lapidus A."/>
            <person name="Cheng J.-F."/>
            <person name="Goodwin L."/>
            <person name="Pitluck S."/>
            <person name="Peters L."/>
            <person name="Lu M."/>
            <person name="Detter J.C."/>
            <person name="Han C."/>
            <person name="Tapia R."/>
            <person name="Land M."/>
            <person name="Hauser L."/>
            <person name="Kyrpides N."/>
            <person name="Ivanova N."/>
            <person name="Mikhailova N."/>
            <person name="Pagani I."/>
            <person name="Rawat S."/>
            <person name="Mannisto M."/>
            <person name="Haggblom M."/>
            <person name="Woyke T."/>
        </authorList>
    </citation>
    <scope>NUCLEOTIDE SEQUENCE [LARGE SCALE GENOMIC DNA]</scope>
    <source>
        <strain evidence="3">ATCC BAA-1857 / DSM 23137 / MP5ACTX8</strain>
    </source>
</reference>
<dbReference type="STRING" id="682795.AciX8_1912"/>
<dbReference type="eggNOG" id="COG3416">
    <property type="taxonomic scope" value="Bacteria"/>
</dbReference>
<feature type="compositionally biased region" description="Basic and acidic residues" evidence="1">
    <location>
        <begin position="202"/>
        <end position="215"/>
    </location>
</feature>
<feature type="region of interest" description="Disordered" evidence="1">
    <location>
        <begin position="73"/>
        <end position="149"/>
    </location>
</feature>
<feature type="compositionally biased region" description="Pro residues" evidence="1">
    <location>
        <begin position="134"/>
        <end position="149"/>
    </location>
</feature>
<evidence type="ECO:0000313" key="2">
    <source>
        <dbReference type="EMBL" id="AEU36248.1"/>
    </source>
</evidence>
<feature type="compositionally biased region" description="Low complexity" evidence="1">
    <location>
        <begin position="101"/>
        <end position="112"/>
    </location>
</feature>
<feature type="region of interest" description="Disordered" evidence="1">
    <location>
        <begin position="200"/>
        <end position="309"/>
    </location>
</feature>
<gene>
    <name evidence="2" type="ordered locus">AciX8_1912</name>
</gene>
<dbReference type="EMBL" id="CP003130">
    <property type="protein sequence ID" value="AEU36248.1"/>
    <property type="molecule type" value="Genomic_DNA"/>
</dbReference>
<dbReference type="AlphaFoldDB" id="G8NS40"/>
<dbReference type="KEGG" id="gma:AciX8_1912"/>
<dbReference type="Proteomes" id="UP000007113">
    <property type="component" value="Chromosome"/>
</dbReference>
<organism evidence="2 3">
    <name type="scientific">Granulicella mallensis (strain ATCC BAA-1857 / DSM 23137 / MP5ACTX8)</name>
    <dbReference type="NCBI Taxonomy" id="682795"/>
    <lineage>
        <taxon>Bacteria</taxon>
        <taxon>Pseudomonadati</taxon>
        <taxon>Acidobacteriota</taxon>
        <taxon>Terriglobia</taxon>
        <taxon>Terriglobales</taxon>
        <taxon>Acidobacteriaceae</taxon>
        <taxon>Granulicella</taxon>
    </lineage>
</organism>
<sequence length="309" mass="33060">MTVQEQQMIDELVQRIRSTQLAEKDTDAEKRLQQGLAGYPDAVYVLAQTVLVQKYGLEQAQQQLQDMQAELDELRQPPPPPPAKSGGSFLGNLFGGGSHEQPQPGQAPGYPASSTPYQPVNNPGYPPYAEAAYPPYPPQGYPPQGYPQPPAYGQPMGYGAPMGGSPMGGGGGFLRSAMQTAAGVAAGEVAFQGIESLFRGFGEGHEGHGFSEGRPTEVVNNYYGEGEGGEHHHEASSSHDDSSFYNPDHDASRDDGKDRDSGVSKFADTDKDDDSKDDKDDFDDSGDDDSSNDDYDSTDDSSSSDDNGY</sequence>
<protein>
    <submittedName>
        <fullName evidence="2">Putative periplasmic ligand-binding sensor protein</fullName>
    </submittedName>
</protein>
<accession>G8NS40</accession>
<evidence type="ECO:0000313" key="3">
    <source>
        <dbReference type="Proteomes" id="UP000007113"/>
    </source>
</evidence>
<dbReference type="HOGENOM" id="CLU_899449_0_0_0"/>
<proteinExistence type="predicted"/>
<name>G8NS40_GRAMM</name>
<feature type="compositionally biased region" description="Basic and acidic residues" evidence="1">
    <location>
        <begin position="228"/>
        <end position="279"/>
    </location>
</feature>
<keyword evidence="3" id="KW-1185">Reference proteome</keyword>